<dbReference type="GeneID" id="70236704"/>
<dbReference type="PANTHER" id="PTHR28063">
    <property type="entry name" value="RNA POLYMERASE II NUCLEAR LOCALIZATION PROTEIN IWR1"/>
    <property type="match status" value="1"/>
</dbReference>
<dbReference type="Proteomes" id="UP000769157">
    <property type="component" value="Unassembled WGS sequence"/>
</dbReference>
<accession>A0A9P8T3I1</accession>
<evidence type="ECO:0000313" key="4">
    <source>
        <dbReference type="EMBL" id="KAH3664025.1"/>
    </source>
</evidence>
<keyword evidence="5" id="KW-1185">Reference proteome</keyword>
<evidence type="ECO:0000313" key="5">
    <source>
        <dbReference type="Proteomes" id="UP000769157"/>
    </source>
</evidence>
<evidence type="ECO:0000259" key="3">
    <source>
        <dbReference type="Pfam" id="PF08574"/>
    </source>
</evidence>
<dbReference type="InterPro" id="IPR013883">
    <property type="entry name" value="TF_Iwr1_dom"/>
</dbReference>
<dbReference type="AlphaFoldDB" id="A0A9P8T3I1"/>
<dbReference type="RefSeq" id="XP_046060305.1">
    <property type="nucleotide sequence ID" value="XM_046205850.1"/>
</dbReference>
<protein>
    <recommendedName>
        <fullName evidence="3">Transcription factor Iwr1 domain-containing protein</fullName>
    </recommendedName>
</protein>
<dbReference type="InterPro" id="IPR040150">
    <property type="entry name" value="Iwr1"/>
</dbReference>
<dbReference type="GO" id="GO:0006606">
    <property type="term" value="P:protein import into nucleus"/>
    <property type="evidence" value="ECO:0007669"/>
    <property type="project" value="InterPro"/>
</dbReference>
<feature type="region of interest" description="Disordered" evidence="2">
    <location>
        <begin position="92"/>
        <end position="126"/>
    </location>
</feature>
<sequence length="249" mass="29236">MTSGPQILRIKRKRTDDPLQALLVESQGSKRSKKADFMFKLARTDETNNEVDGSKVLERDSTTDGRMVFNLPKKDDELDPNLMEMLSEYLRTSDIKEEHHKPPKRRLSNANADQEMPKAQNKDDGDYVYDVYYRDKAVTEQWEKDKIGYIQFNEDDMATIDEQDEPAEQTDDEDSNDENFYRNDYPEDEDGGYEDTDSEEPSDDQDDEFVILHDRRRFSTQDVRETEGLTQDEVEALYHRFDESVLEDE</sequence>
<feature type="compositionally biased region" description="Acidic residues" evidence="2">
    <location>
        <begin position="186"/>
        <end position="209"/>
    </location>
</feature>
<proteinExistence type="inferred from homology"/>
<feature type="region of interest" description="Disordered" evidence="2">
    <location>
        <begin position="153"/>
        <end position="230"/>
    </location>
</feature>
<feature type="compositionally biased region" description="Basic and acidic residues" evidence="2">
    <location>
        <begin position="210"/>
        <end position="227"/>
    </location>
</feature>
<dbReference type="Pfam" id="PF08574">
    <property type="entry name" value="Iwr1"/>
    <property type="match status" value="1"/>
</dbReference>
<feature type="compositionally biased region" description="Acidic residues" evidence="2">
    <location>
        <begin position="153"/>
        <end position="177"/>
    </location>
</feature>
<comment type="caution">
    <text evidence="4">The sequence shown here is derived from an EMBL/GenBank/DDBJ whole genome shotgun (WGS) entry which is preliminary data.</text>
</comment>
<dbReference type="OrthoDB" id="6255506at2759"/>
<dbReference type="EMBL" id="JAEUBE010000352">
    <property type="protein sequence ID" value="KAH3664025.1"/>
    <property type="molecule type" value="Genomic_DNA"/>
</dbReference>
<evidence type="ECO:0000256" key="1">
    <source>
        <dbReference type="ARBA" id="ARBA00010218"/>
    </source>
</evidence>
<reference evidence="4" key="1">
    <citation type="journal article" date="2021" name="Open Biol.">
        <title>Shared evolutionary footprints suggest mitochondrial oxidative damage underlies multiple complex I losses in fungi.</title>
        <authorList>
            <person name="Schikora-Tamarit M.A."/>
            <person name="Marcet-Houben M."/>
            <person name="Nosek J."/>
            <person name="Gabaldon T."/>
        </authorList>
    </citation>
    <scope>NUCLEOTIDE SEQUENCE</scope>
    <source>
        <strain evidence="4">CBS6075</strain>
    </source>
</reference>
<gene>
    <name evidence="4" type="ORF">OGAPHI_004739</name>
</gene>
<dbReference type="PANTHER" id="PTHR28063:SF1">
    <property type="entry name" value="RNA POLYMERASE II NUCLEAR LOCALIZATION PROTEIN IWR1"/>
    <property type="match status" value="1"/>
</dbReference>
<organism evidence="4 5">
    <name type="scientific">Ogataea philodendri</name>
    <dbReference type="NCBI Taxonomy" id="1378263"/>
    <lineage>
        <taxon>Eukaryota</taxon>
        <taxon>Fungi</taxon>
        <taxon>Dikarya</taxon>
        <taxon>Ascomycota</taxon>
        <taxon>Saccharomycotina</taxon>
        <taxon>Pichiomycetes</taxon>
        <taxon>Pichiales</taxon>
        <taxon>Pichiaceae</taxon>
        <taxon>Ogataea</taxon>
    </lineage>
</organism>
<name>A0A9P8T3I1_9ASCO</name>
<evidence type="ECO:0000256" key="2">
    <source>
        <dbReference type="SAM" id="MobiDB-lite"/>
    </source>
</evidence>
<reference evidence="4" key="2">
    <citation type="submission" date="2021-01" db="EMBL/GenBank/DDBJ databases">
        <authorList>
            <person name="Schikora-Tamarit M.A."/>
        </authorList>
    </citation>
    <scope>NUCLEOTIDE SEQUENCE</scope>
    <source>
        <strain evidence="4">CBS6075</strain>
    </source>
</reference>
<dbReference type="GO" id="GO:0005737">
    <property type="term" value="C:cytoplasm"/>
    <property type="evidence" value="ECO:0007669"/>
    <property type="project" value="TreeGrafter"/>
</dbReference>
<feature type="domain" description="Transcription factor Iwr1" evidence="3">
    <location>
        <begin position="125"/>
        <end position="189"/>
    </location>
</feature>
<comment type="similarity">
    <text evidence="1">Belongs to the IWR1/SLC7A6OS family.</text>
</comment>